<gene>
    <name evidence="2" type="ORF">ACFO4O_00510</name>
</gene>
<feature type="region of interest" description="Disordered" evidence="1">
    <location>
        <begin position="1"/>
        <end position="27"/>
    </location>
</feature>
<protein>
    <submittedName>
        <fullName evidence="2">Uncharacterized protein</fullName>
    </submittedName>
</protein>
<feature type="compositionally biased region" description="Polar residues" evidence="1">
    <location>
        <begin position="17"/>
        <end position="27"/>
    </location>
</feature>
<sequence length="76" mass="8095">MNNTVQDAFASGARSYQDASRQMQEVSANLAQSNRQNIDIPASAASMQQASLQAQASAEVMKRADSMVGTIIDVFA</sequence>
<name>A0ABV9LQZ9_9ALTE</name>
<evidence type="ECO:0000256" key="1">
    <source>
        <dbReference type="SAM" id="MobiDB-lite"/>
    </source>
</evidence>
<evidence type="ECO:0000313" key="2">
    <source>
        <dbReference type="EMBL" id="MFC4698639.1"/>
    </source>
</evidence>
<keyword evidence="3" id="KW-1185">Reference proteome</keyword>
<dbReference type="EMBL" id="JBHSGU010000001">
    <property type="protein sequence ID" value="MFC4698639.1"/>
    <property type="molecule type" value="Genomic_DNA"/>
</dbReference>
<comment type="caution">
    <text evidence="2">The sequence shown here is derived from an EMBL/GenBank/DDBJ whole genome shotgun (WGS) entry which is preliminary data.</text>
</comment>
<proteinExistence type="predicted"/>
<accession>A0ABV9LQZ9</accession>
<dbReference type="RefSeq" id="WP_382405251.1">
    <property type="nucleotide sequence ID" value="NZ_JBHSGU010000001.1"/>
</dbReference>
<dbReference type="Proteomes" id="UP001595897">
    <property type="component" value="Unassembled WGS sequence"/>
</dbReference>
<reference evidence="3" key="1">
    <citation type="journal article" date="2019" name="Int. J. Syst. Evol. Microbiol.">
        <title>The Global Catalogue of Microorganisms (GCM) 10K type strain sequencing project: providing services to taxonomists for standard genome sequencing and annotation.</title>
        <authorList>
            <consortium name="The Broad Institute Genomics Platform"/>
            <consortium name="The Broad Institute Genome Sequencing Center for Infectious Disease"/>
            <person name="Wu L."/>
            <person name="Ma J."/>
        </authorList>
    </citation>
    <scope>NUCLEOTIDE SEQUENCE [LARGE SCALE GENOMIC DNA]</scope>
    <source>
        <strain evidence="3">KACC 12507</strain>
    </source>
</reference>
<evidence type="ECO:0000313" key="3">
    <source>
        <dbReference type="Proteomes" id="UP001595897"/>
    </source>
</evidence>
<organism evidence="2 3">
    <name type="scientific">Glaciecola siphonariae</name>
    <dbReference type="NCBI Taxonomy" id="521012"/>
    <lineage>
        <taxon>Bacteria</taxon>
        <taxon>Pseudomonadati</taxon>
        <taxon>Pseudomonadota</taxon>
        <taxon>Gammaproteobacteria</taxon>
        <taxon>Alteromonadales</taxon>
        <taxon>Alteromonadaceae</taxon>
        <taxon>Glaciecola</taxon>
    </lineage>
</organism>